<sequence>MAIQVRVRLDEDFCREVAEVYEHAPLFAPDPELAVGYEAFQQESRRQFESVVDSGIRVVPWRGAGQPYRDSADLRAQVRETGVLKLFLTSSGHGPGPSTAPHPLRRLSGVVADGVELTHNDVFRVVHDIHGHVLGGHGFGPRGEFLATRGHMSTFPEPAHTVLFTEQIGQICWFFYGPYGHLPAPRRPYAEQKVFAYERRFLDHFHSLFDHGEP</sequence>
<gene>
    <name evidence="1" type="ORF">SK803_28355</name>
</gene>
<dbReference type="EMBL" id="JAXAVW010000025">
    <property type="protein sequence ID" value="MDX8034149.1"/>
    <property type="molecule type" value="Genomic_DNA"/>
</dbReference>
<reference evidence="1 2" key="2">
    <citation type="submission" date="2023-11" db="EMBL/GenBank/DDBJ databases">
        <authorList>
            <person name="Lara A.C."/>
            <person name="Chronakova A."/>
        </authorList>
    </citation>
    <scope>NUCLEOTIDE SEQUENCE [LARGE SCALE GENOMIC DNA]</scope>
    <source>
        <strain evidence="1 2">BCCO 10_0856</strain>
    </source>
</reference>
<name>A0ABU4T7V2_9PSEU</name>
<organism evidence="1 2">
    <name type="scientific">Lentzea miocenica</name>
    <dbReference type="NCBI Taxonomy" id="3095431"/>
    <lineage>
        <taxon>Bacteria</taxon>
        <taxon>Bacillati</taxon>
        <taxon>Actinomycetota</taxon>
        <taxon>Actinomycetes</taxon>
        <taxon>Pseudonocardiales</taxon>
        <taxon>Pseudonocardiaceae</taxon>
        <taxon>Lentzea</taxon>
    </lineage>
</organism>
<proteinExistence type="predicted"/>
<evidence type="ECO:0000313" key="1">
    <source>
        <dbReference type="EMBL" id="MDX8034149.1"/>
    </source>
</evidence>
<dbReference type="RefSeq" id="WP_319969174.1">
    <property type="nucleotide sequence ID" value="NZ_JAXAVW010000025.1"/>
</dbReference>
<reference evidence="1 2" key="1">
    <citation type="submission" date="2023-11" db="EMBL/GenBank/DDBJ databases">
        <title>Lentzea sokolovensis, sp. nov., Lentzea kristufkii, sp. nov., and Lentzea miocenensis, sp. nov., rare actinobacteria from Sokolov Coal Basin, Miocene lacustrine sediment, Czech Republic.</title>
        <authorList>
            <person name="Lara A."/>
            <person name="Kotroba L."/>
            <person name="Nouioui I."/>
            <person name="Neumann-Schaal M."/>
            <person name="Mast Y."/>
            <person name="Chronakova A."/>
        </authorList>
    </citation>
    <scope>NUCLEOTIDE SEQUENCE [LARGE SCALE GENOMIC DNA]</scope>
    <source>
        <strain evidence="1 2">BCCO 10_0856</strain>
    </source>
</reference>
<evidence type="ECO:0000313" key="2">
    <source>
        <dbReference type="Proteomes" id="UP001285521"/>
    </source>
</evidence>
<keyword evidence="2" id="KW-1185">Reference proteome</keyword>
<comment type="caution">
    <text evidence="1">The sequence shown here is derived from an EMBL/GenBank/DDBJ whole genome shotgun (WGS) entry which is preliminary data.</text>
</comment>
<dbReference type="Proteomes" id="UP001285521">
    <property type="component" value="Unassembled WGS sequence"/>
</dbReference>
<protein>
    <submittedName>
        <fullName evidence="1">Crotonobetainyl-CoA--carnitine CoA-transferase</fullName>
    </submittedName>
</protein>
<accession>A0ABU4T7V2</accession>